<dbReference type="OrthoDB" id="67155at2759"/>
<reference evidence="2" key="1">
    <citation type="submission" date="2017-03" db="EMBL/GenBank/DDBJ databases">
        <title>Phytopthora megakarya and P. palmivora, two closely related causual agents of cacao black pod achieved similar genome size and gene model numbers by different mechanisms.</title>
        <authorList>
            <person name="Ali S."/>
            <person name="Shao J."/>
            <person name="Larry D.J."/>
            <person name="Kronmiller B."/>
            <person name="Shen D."/>
            <person name="Strem M.D."/>
            <person name="Melnick R.L."/>
            <person name="Guiltinan M.J."/>
            <person name="Tyler B.M."/>
            <person name="Meinhardt L.W."/>
            <person name="Bailey B.A."/>
        </authorList>
    </citation>
    <scope>NUCLEOTIDE SEQUENCE [LARGE SCALE GENOMIC DNA]</scope>
    <source>
        <strain evidence="2">zdho120</strain>
    </source>
</reference>
<accession>A0A225VFD2</accession>
<keyword evidence="2" id="KW-1185">Reference proteome</keyword>
<name>A0A225VFD2_9STRA</name>
<gene>
    <name evidence="1" type="ORF">PHMEG_00024164</name>
</gene>
<proteinExistence type="predicted"/>
<organism evidence="1 2">
    <name type="scientific">Phytophthora megakarya</name>
    <dbReference type="NCBI Taxonomy" id="4795"/>
    <lineage>
        <taxon>Eukaryota</taxon>
        <taxon>Sar</taxon>
        <taxon>Stramenopiles</taxon>
        <taxon>Oomycota</taxon>
        <taxon>Peronosporomycetes</taxon>
        <taxon>Peronosporales</taxon>
        <taxon>Peronosporaceae</taxon>
        <taxon>Phytophthora</taxon>
    </lineage>
</organism>
<evidence type="ECO:0000313" key="2">
    <source>
        <dbReference type="Proteomes" id="UP000198211"/>
    </source>
</evidence>
<protein>
    <submittedName>
        <fullName evidence="1">Uncharacterized protein</fullName>
    </submittedName>
</protein>
<dbReference type="Proteomes" id="UP000198211">
    <property type="component" value="Unassembled WGS sequence"/>
</dbReference>
<evidence type="ECO:0000313" key="1">
    <source>
        <dbReference type="EMBL" id="OWZ04012.1"/>
    </source>
</evidence>
<dbReference type="AlphaFoldDB" id="A0A225VFD2"/>
<sequence>MLANGHFCNGNSCTHDQTLYFASRDSKNDEDLDDEKRLLYCRPCSQWSCWKWISLYRISDYKGLDTLYRMGYISALRQTTCEPFDWTLPVTNAALTYVTASSTCCHLQRAMICSGSFGVI</sequence>
<comment type="caution">
    <text evidence="1">The sequence shown here is derived from an EMBL/GenBank/DDBJ whole genome shotgun (WGS) entry which is preliminary data.</text>
</comment>
<dbReference type="EMBL" id="NBNE01005199">
    <property type="protein sequence ID" value="OWZ04012.1"/>
    <property type="molecule type" value="Genomic_DNA"/>
</dbReference>